<feature type="signal peptide" evidence="1">
    <location>
        <begin position="1"/>
        <end position="28"/>
    </location>
</feature>
<protein>
    <submittedName>
        <fullName evidence="2">Uncharacterized protein</fullName>
    </submittedName>
</protein>
<evidence type="ECO:0000313" key="3">
    <source>
        <dbReference type="Proteomes" id="UP000649739"/>
    </source>
</evidence>
<comment type="caution">
    <text evidence="2">The sequence shown here is derived from an EMBL/GenBank/DDBJ whole genome shotgun (WGS) entry which is preliminary data.</text>
</comment>
<name>A0A8J3F7Q5_9ACTN</name>
<feature type="chain" id="PRO_5035318925" evidence="1">
    <location>
        <begin position="29"/>
        <end position="141"/>
    </location>
</feature>
<reference evidence="2" key="1">
    <citation type="journal article" date="2014" name="Int. J. Syst. Evol. Microbiol.">
        <title>Complete genome sequence of Corynebacterium casei LMG S-19264T (=DSM 44701T), isolated from a smear-ripened cheese.</title>
        <authorList>
            <consortium name="US DOE Joint Genome Institute (JGI-PGF)"/>
            <person name="Walter F."/>
            <person name="Albersmeier A."/>
            <person name="Kalinowski J."/>
            <person name="Ruckert C."/>
        </authorList>
    </citation>
    <scope>NUCLEOTIDE SEQUENCE</scope>
    <source>
        <strain evidence="2">JCM 3090</strain>
    </source>
</reference>
<evidence type="ECO:0000313" key="2">
    <source>
        <dbReference type="EMBL" id="GGJ80735.1"/>
    </source>
</evidence>
<proteinExistence type="predicted"/>
<evidence type="ECO:0000256" key="1">
    <source>
        <dbReference type="SAM" id="SignalP"/>
    </source>
</evidence>
<keyword evidence="3" id="KW-1185">Reference proteome</keyword>
<organism evidence="2 3">
    <name type="scientific">Pilimelia anulata</name>
    <dbReference type="NCBI Taxonomy" id="53371"/>
    <lineage>
        <taxon>Bacteria</taxon>
        <taxon>Bacillati</taxon>
        <taxon>Actinomycetota</taxon>
        <taxon>Actinomycetes</taxon>
        <taxon>Micromonosporales</taxon>
        <taxon>Micromonosporaceae</taxon>
        <taxon>Pilimelia</taxon>
    </lineage>
</organism>
<gene>
    <name evidence="2" type="ORF">GCM10010123_08330</name>
</gene>
<reference evidence="2" key="2">
    <citation type="submission" date="2020-09" db="EMBL/GenBank/DDBJ databases">
        <authorList>
            <person name="Sun Q."/>
            <person name="Ohkuma M."/>
        </authorList>
    </citation>
    <scope>NUCLEOTIDE SEQUENCE</scope>
    <source>
        <strain evidence="2">JCM 3090</strain>
    </source>
</reference>
<sequence length="141" mass="15397">MKLLTTTLLTGMVAAAALLGVTSAPAGAADRGRTACVSVQPEYGFYEAGRVGSKVLTTPRSRCKTISVSHIKDPAEPSDRCQTFLLGFYPAVNGSLTYTDPVTACGDRETVLARNVPDRKKYIVIYAIDYWQQRIRFSVHH</sequence>
<dbReference type="Proteomes" id="UP000649739">
    <property type="component" value="Unassembled WGS sequence"/>
</dbReference>
<dbReference type="EMBL" id="BMQB01000001">
    <property type="protein sequence ID" value="GGJ80735.1"/>
    <property type="molecule type" value="Genomic_DNA"/>
</dbReference>
<keyword evidence="1" id="KW-0732">Signal</keyword>
<accession>A0A8J3F7Q5</accession>
<dbReference type="AlphaFoldDB" id="A0A8J3F7Q5"/>